<name>Q21Z71_ALBFT</name>
<dbReference type="OrthoDB" id="8911110at2"/>
<dbReference type="KEGG" id="rfr:Rfer_1197"/>
<evidence type="ECO:0000256" key="1">
    <source>
        <dbReference type="SAM" id="Phobius"/>
    </source>
</evidence>
<keyword evidence="1" id="KW-1133">Transmembrane helix</keyword>
<dbReference type="HOGENOM" id="CLU_2262610_0_0_4"/>
<dbReference type="STRING" id="338969.Rfer_1197"/>
<keyword evidence="1" id="KW-0812">Transmembrane</keyword>
<reference evidence="3" key="1">
    <citation type="submission" date="2006-02" db="EMBL/GenBank/DDBJ databases">
        <title>Complete sequence of chromosome of Rhodoferax ferrireducens DSM 15236.</title>
        <authorList>
            <person name="Copeland A."/>
            <person name="Lucas S."/>
            <person name="Lapidus A."/>
            <person name="Barry K."/>
            <person name="Detter J.C."/>
            <person name="Glavina del Rio T."/>
            <person name="Hammon N."/>
            <person name="Israni S."/>
            <person name="Pitluck S."/>
            <person name="Brettin T."/>
            <person name="Bruce D."/>
            <person name="Han C."/>
            <person name="Tapia R."/>
            <person name="Gilna P."/>
            <person name="Kiss H."/>
            <person name="Schmutz J."/>
            <person name="Larimer F."/>
            <person name="Land M."/>
            <person name="Kyrpides N."/>
            <person name="Ivanova N."/>
            <person name="Richardson P."/>
        </authorList>
    </citation>
    <scope>NUCLEOTIDE SEQUENCE [LARGE SCALE GENOMIC DNA]</scope>
    <source>
        <strain evidence="3">ATCC BAA-621 / DSM 15236 / T118</strain>
    </source>
</reference>
<feature type="transmembrane region" description="Helical" evidence="1">
    <location>
        <begin position="76"/>
        <end position="96"/>
    </location>
</feature>
<organism evidence="2 3">
    <name type="scientific">Albidiferax ferrireducens (strain ATCC BAA-621 / DSM 15236 / T118)</name>
    <name type="common">Rhodoferax ferrireducens</name>
    <dbReference type="NCBI Taxonomy" id="338969"/>
    <lineage>
        <taxon>Bacteria</taxon>
        <taxon>Pseudomonadati</taxon>
        <taxon>Pseudomonadota</taxon>
        <taxon>Betaproteobacteria</taxon>
        <taxon>Burkholderiales</taxon>
        <taxon>Comamonadaceae</taxon>
        <taxon>Rhodoferax</taxon>
    </lineage>
</organism>
<dbReference type="EMBL" id="CP000267">
    <property type="protein sequence ID" value="ABD68932.1"/>
    <property type="molecule type" value="Genomic_DNA"/>
</dbReference>
<keyword evidence="3" id="KW-1185">Reference proteome</keyword>
<protein>
    <submittedName>
        <fullName evidence="2">Uncharacterized protein</fullName>
    </submittedName>
</protein>
<dbReference type="AlphaFoldDB" id="Q21Z71"/>
<evidence type="ECO:0000313" key="3">
    <source>
        <dbReference type="Proteomes" id="UP000008332"/>
    </source>
</evidence>
<dbReference type="RefSeq" id="WP_011463501.1">
    <property type="nucleotide sequence ID" value="NC_007908.1"/>
</dbReference>
<evidence type="ECO:0000313" key="2">
    <source>
        <dbReference type="EMBL" id="ABD68932.1"/>
    </source>
</evidence>
<accession>Q21Z71</accession>
<keyword evidence="1" id="KW-0472">Membrane</keyword>
<gene>
    <name evidence="2" type="ordered locus">Rfer_1197</name>
</gene>
<sequence>MFSVLLDFIIRDPRRIVTLGKALCRTGSFLIVAGLIGRAARVSIAVIGSLGGRQGVERSLADIYPTLLTWWVPESALGYAAGAALTLFGLTVTMAARRSKRLLA</sequence>
<dbReference type="Proteomes" id="UP000008332">
    <property type="component" value="Chromosome"/>
</dbReference>
<proteinExistence type="predicted"/>